<keyword evidence="2" id="KW-1185">Reference proteome</keyword>
<dbReference type="Gene3D" id="2.130.10.10">
    <property type="entry name" value="YVTN repeat-like/Quinoprotein amine dehydrogenase"/>
    <property type="match status" value="1"/>
</dbReference>
<dbReference type="InterPro" id="IPR015943">
    <property type="entry name" value="WD40/YVTN_repeat-like_dom_sf"/>
</dbReference>
<sequence>MCDILYFLEVKKMLKYLLIIIATVASEPCPYTYGNQRYERIAVLTIKGLPTNLVVNPNTRDLFFTLIDIDSLHNDDEQTKMDQYVLRNGMPIKIDNVNGQAAAVDAKNNKVYIASDDGLNVLNQTDRANFVSMKDEDIVLLFKPQHNDELYAVLYPENEVYTINLKKNEKNKIEDVPCAFILAVDAQDNIYYECNTKYVKVLLKDFHEPIEFVGISKNSARAMAVDNNNRVILAANDGLYLLRPDNLVPKKLMNLDFVPSGIAFDEDDIFLATNSVIYKYSADECE</sequence>
<protein>
    <submittedName>
        <fullName evidence="1">Uncharacterized protein</fullName>
    </submittedName>
</protein>
<dbReference type="Proteomes" id="UP001153714">
    <property type="component" value="Chromosome 20"/>
</dbReference>
<evidence type="ECO:0000313" key="1">
    <source>
        <dbReference type="EMBL" id="CAG9790013.1"/>
    </source>
</evidence>
<name>A0A9N9WFR7_9NEOP</name>
<dbReference type="SUPFAM" id="SSF101898">
    <property type="entry name" value="NHL repeat"/>
    <property type="match status" value="1"/>
</dbReference>
<gene>
    <name evidence="1" type="ORF">DIATSA_LOCUS7705</name>
</gene>
<organism evidence="1 2">
    <name type="scientific">Diatraea saccharalis</name>
    <name type="common">sugarcane borer</name>
    <dbReference type="NCBI Taxonomy" id="40085"/>
    <lineage>
        <taxon>Eukaryota</taxon>
        <taxon>Metazoa</taxon>
        <taxon>Ecdysozoa</taxon>
        <taxon>Arthropoda</taxon>
        <taxon>Hexapoda</taxon>
        <taxon>Insecta</taxon>
        <taxon>Pterygota</taxon>
        <taxon>Neoptera</taxon>
        <taxon>Endopterygota</taxon>
        <taxon>Lepidoptera</taxon>
        <taxon>Glossata</taxon>
        <taxon>Ditrysia</taxon>
        <taxon>Pyraloidea</taxon>
        <taxon>Crambidae</taxon>
        <taxon>Crambinae</taxon>
        <taxon>Diatraea</taxon>
    </lineage>
</organism>
<reference evidence="1" key="1">
    <citation type="submission" date="2021-12" db="EMBL/GenBank/DDBJ databases">
        <authorList>
            <person name="King R."/>
        </authorList>
    </citation>
    <scope>NUCLEOTIDE SEQUENCE</scope>
</reference>
<reference evidence="1" key="2">
    <citation type="submission" date="2022-10" db="EMBL/GenBank/DDBJ databases">
        <authorList>
            <consortium name="ENA_rothamsted_submissions"/>
            <consortium name="culmorum"/>
            <person name="King R."/>
        </authorList>
    </citation>
    <scope>NUCLEOTIDE SEQUENCE</scope>
</reference>
<accession>A0A9N9WFR7</accession>
<dbReference type="EMBL" id="OU893351">
    <property type="protein sequence ID" value="CAG9790013.1"/>
    <property type="molecule type" value="Genomic_DNA"/>
</dbReference>
<dbReference type="AlphaFoldDB" id="A0A9N9WFR7"/>
<evidence type="ECO:0000313" key="2">
    <source>
        <dbReference type="Proteomes" id="UP001153714"/>
    </source>
</evidence>
<dbReference type="OrthoDB" id="7300783at2759"/>
<proteinExistence type="predicted"/>